<keyword evidence="5" id="KW-1185">Reference proteome</keyword>
<evidence type="ECO:0000313" key="4">
    <source>
        <dbReference type="EMBL" id="MEJ8847662.1"/>
    </source>
</evidence>
<dbReference type="PANTHER" id="PTHR43713:SF3">
    <property type="entry name" value="GLUTAMATE-1-SEMIALDEHYDE 2,1-AMINOMUTASE 1, CHLOROPLASTIC-RELATED"/>
    <property type="match status" value="1"/>
</dbReference>
<dbReference type="InterPro" id="IPR015424">
    <property type="entry name" value="PyrdxlP-dep_Trfase"/>
</dbReference>
<keyword evidence="2 3" id="KW-0663">Pyridoxal phosphate</keyword>
<dbReference type="Gene3D" id="3.40.640.10">
    <property type="entry name" value="Type I PLP-dependent aspartate aminotransferase-like (Major domain)"/>
    <property type="match status" value="1"/>
</dbReference>
<dbReference type="Gene3D" id="3.90.1150.10">
    <property type="entry name" value="Aspartate Aminotransferase, domain 1"/>
    <property type="match status" value="1"/>
</dbReference>
<dbReference type="InterPro" id="IPR015421">
    <property type="entry name" value="PyrdxlP-dep_Trfase_major"/>
</dbReference>
<dbReference type="RefSeq" id="WP_340342786.1">
    <property type="nucleotide sequence ID" value="NZ_JBBKZT010000005.1"/>
</dbReference>
<dbReference type="EMBL" id="JBBKZT010000005">
    <property type="protein sequence ID" value="MEJ8847662.1"/>
    <property type="molecule type" value="Genomic_DNA"/>
</dbReference>
<protein>
    <submittedName>
        <fullName evidence="4">Aminotransferase class III-fold pyridoxal phosphate-dependent enzyme</fullName>
    </submittedName>
</protein>
<comment type="cofactor">
    <cofactor evidence="1">
        <name>pyridoxal 5'-phosphate</name>
        <dbReference type="ChEBI" id="CHEBI:597326"/>
    </cofactor>
</comment>
<dbReference type="Pfam" id="PF00202">
    <property type="entry name" value="Aminotran_3"/>
    <property type="match status" value="1"/>
</dbReference>
<organism evidence="4 5">
    <name type="scientific">Variovorax rhizosphaerae</name>
    <dbReference type="NCBI Taxonomy" id="1836200"/>
    <lineage>
        <taxon>Bacteria</taxon>
        <taxon>Pseudomonadati</taxon>
        <taxon>Pseudomonadota</taxon>
        <taxon>Betaproteobacteria</taxon>
        <taxon>Burkholderiales</taxon>
        <taxon>Comamonadaceae</taxon>
        <taxon>Variovorax</taxon>
    </lineage>
</organism>
<gene>
    <name evidence="4" type="ORF">WKW82_13465</name>
</gene>
<dbReference type="GO" id="GO:0008483">
    <property type="term" value="F:transaminase activity"/>
    <property type="evidence" value="ECO:0007669"/>
    <property type="project" value="UniProtKB-KW"/>
</dbReference>
<keyword evidence="4" id="KW-0808">Transferase</keyword>
<dbReference type="CDD" id="cd00610">
    <property type="entry name" value="OAT_like"/>
    <property type="match status" value="1"/>
</dbReference>
<dbReference type="InterPro" id="IPR015422">
    <property type="entry name" value="PyrdxlP-dep_Trfase_small"/>
</dbReference>
<dbReference type="SUPFAM" id="SSF53383">
    <property type="entry name" value="PLP-dependent transferases"/>
    <property type="match status" value="1"/>
</dbReference>
<reference evidence="4 5" key="1">
    <citation type="submission" date="2024-03" db="EMBL/GenBank/DDBJ databases">
        <title>Novel species of the genus Variovorax.</title>
        <authorList>
            <person name="Liu Q."/>
            <person name="Xin Y.-H."/>
        </authorList>
    </citation>
    <scope>NUCLEOTIDE SEQUENCE [LARGE SCALE GENOMIC DNA]</scope>
    <source>
        <strain evidence="4 5">KACC 18900</strain>
    </source>
</reference>
<proteinExistence type="inferred from homology"/>
<evidence type="ECO:0000313" key="5">
    <source>
        <dbReference type="Proteomes" id="UP001385892"/>
    </source>
</evidence>
<comment type="similarity">
    <text evidence="3">Belongs to the class-III pyridoxal-phosphate-dependent aminotransferase family.</text>
</comment>
<keyword evidence="4" id="KW-0032">Aminotransferase</keyword>
<dbReference type="PROSITE" id="PS00600">
    <property type="entry name" value="AA_TRANSFER_CLASS_3"/>
    <property type="match status" value="1"/>
</dbReference>
<dbReference type="InterPro" id="IPR005814">
    <property type="entry name" value="Aminotrans_3"/>
</dbReference>
<dbReference type="PANTHER" id="PTHR43713">
    <property type="entry name" value="GLUTAMATE-1-SEMIALDEHYDE 2,1-AMINOMUTASE"/>
    <property type="match status" value="1"/>
</dbReference>
<comment type="caution">
    <text evidence="4">The sequence shown here is derived from an EMBL/GenBank/DDBJ whole genome shotgun (WGS) entry which is preliminary data.</text>
</comment>
<name>A0ABU8WJF8_9BURK</name>
<evidence type="ECO:0000256" key="1">
    <source>
        <dbReference type="ARBA" id="ARBA00001933"/>
    </source>
</evidence>
<sequence>MILDDYLRRTPTSAQWSQRARKSMPDGVTVDTRVFNPYSLYVAHASGVHKTDVDGNVLLDFFGGHGAMVLGHCHPRVTAAVTEAMARGVQYAACHPLEVGWAERITRHIPGAAKVRFTGSGTESTMLAMRLARARTGRECIVRVATHYHGWHDFATSGYNAQFDGSPAPGVLGEVAAKTLLVPPNDIAALEQVFAQHGADIAGVIVEPLGSHFGLVPIADAYLQRCAELARANGALFILDEVVSGFRIAPGGIQSLLGLRPDLTCLGKAATGGMPGGAVAGSEDVMGMLQSSSPRKVLHQGTFTGNPVTAAAAIAAIDEIVEKDVCTHINALGDYARESLNDMFDRKGVRWLAYGRYSGLHLMPGLPPRGSDPFAITRGEVAKPTAELAAALRMGLILEGVDIGGRGTVFLAWPHQREHVDQLVAAMDRVLDRLGMDGLLDKHDLAQATPA</sequence>
<dbReference type="Proteomes" id="UP001385892">
    <property type="component" value="Unassembled WGS sequence"/>
</dbReference>
<dbReference type="InterPro" id="IPR049704">
    <property type="entry name" value="Aminotrans_3_PPA_site"/>
</dbReference>
<evidence type="ECO:0000256" key="2">
    <source>
        <dbReference type="ARBA" id="ARBA00022898"/>
    </source>
</evidence>
<accession>A0ABU8WJF8</accession>
<evidence type="ECO:0000256" key="3">
    <source>
        <dbReference type="RuleBase" id="RU003560"/>
    </source>
</evidence>